<dbReference type="Pfam" id="PF18701">
    <property type="entry name" value="DUF5641"/>
    <property type="match status" value="1"/>
</dbReference>
<dbReference type="Pfam" id="PF05380">
    <property type="entry name" value="Peptidase_A17"/>
    <property type="match status" value="1"/>
</dbReference>
<organism evidence="3 4">
    <name type="scientific">Neodiprion lecontei</name>
    <name type="common">Redheaded pine sawfly</name>
    <dbReference type="NCBI Taxonomy" id="441921"/>
    <lineage>
        <taxon>Eukaryota</taxon>
        <taxon>Metazoa</taxon>
        <taxon>Ecdysozoa</taxon>
        <taxon>Arthropoda</taxon>
        <taxon>Hexapoda</taxon>
        <taxon>Insecta</taxon>
        <taxon>Pterygota</taxon>
        <taxon>Neoptera</taxon>
        <taxon>Endopterygota</taxon>
        <taxon>Hymenoptera</taxon>
        <taxon>Tenthredinoidea</taxon>
        <taxon>Diprionidae</taxon>
        <taxon>Diprioninae</taxon>
        <taxon>Neodiprion</taxon>
    </lineage>
</organism>
<dbReference type="InterPro" id="IPR043128">
    <property type="entry name" value="Rev_trsase/Diguanyl_cyclase"/>
</dbReference>
<evidence type="ECO:0000256" key="1">
    <source>
        <dbReference type="SAM" id="MobiDB-lite"/>
    </source>
</evidence>
<evidence type="ECO:0000259" key="2">
    <source>
        <dbReference type="PROSITE" id="PS50994"/>
    </source>
</evidence>
<dbReference type="InterPro" id="IPR036397">
    <property type="entry name" value="RNaseH_sf"/>
</dbReference>
<dbReference type="InterPro" id="IPR043502">
    <property type="entry name" value="DNA/RNA_pol_sf"/>
</dbReference>
<dbReference type="PANTHER" id="PTHR47331">
    <property type="entry name" value="PHD-TYPE DOMAIN-CONTAINING PROTEIN"/>
    <property type="match status" value="1"/>
</dbReference>
<dbReference type="InterPro" id="IPR040676">
    <property type="entry name" value="DUF5641"/>
</dbReference>
<protein>
    <submittedName>
        <fullName evidence="4">Uncharacterized protein LOC124295574</fullName>
    </submittedName>
</protein>
<name>A0ABM3GNY6_NEOLC</name>
<proteinExistence type="predicted"/>
<dbReference type="Pfam" id="PF00078">
    <property type="entry name" value="RVT_1"/>
    <property type="match status" value="1"/>
</dbReference>
<keyword evidence="3" id="KW-1185">Reference proteome</keyword>
<dbReference type="Gene3D" id="3.30.420.10">
    <property type="entry name" value="Ribonuclease H-like superfamily/Ribonuclease H"/>
    <property type="match status" value="1"/>
</dbReference>
<feature type="region of interest" description="Disordered" evidence="1">
    <location>
        <begin position="296"/>
        <end position="319"/>
    </location>
</feature>
<dbReference type="Gene3D" id="3.10.10.10">
    <property type="entry name" value="HIV Type 1 Reverse Transcriptase, subunit A, domain 1"/>
    <property type="match status" value="1"/>
</dbReference>
<dbReference type="InterPro" id="IPR000477">
    <property type="entry name" value="RT_dom"/>
</dbReference>
<evidence type="ECO:0000313" key="3">
    <source>
        <dbReference type="Proteomes" id="UP000829291"/>
    </source>
</evidence>
<reference evidence="4" key="1">
    <citation type="submission" date="2025-08" db="UniProtKB">
        <authorList>
            <consortium name="RefSeq"/>
        </authorList>
    </citation>
    <scope>IDENTIFICATION</scope>
    <source>
        <tissue evidence="4">Thorax and Abdomen</tissue>
    </source>
</reference>
<dbReference type="InterPro" id="IPR005312">
    <property type="entry name" value="DUF1759"/>
</dbReference>
<dbReference type="GeneID" id="124295574"/>
<dbReference type="PANTHER" id="PTHR47331:SF1">
    <property type="entry name" value="GAG-LIKE PROTEIN"/>
    <property type="match status" value="1"/>
</dbReference>
<dbReference type="InterPro" id="IPR012337">
    <property type="entry name" value="RNaseH-like_sf"/>
</dbReference>
<dbReference type="Gene3D" id="3.30.70.270">
    <property type="match status" value="1"/>
</dbReference>
<accession>A0ABM3GNY6</accession>
<dbReference type="Pfam" id="PF03564">
    <property type="entry name" value="DUF1759"/>
    <property type="match status" value="1"/>
</dbReference>
<evidence type="ECO:0000313" key="4">
    <source>
        <dbReference type="RefSeq" id="XP_046601959.1"/>
    </source>
</evidence>
<dbReference type="Proteomes" id="UP000829291">
    <property type="component" value="Chromosome 7"/>
</dbReference>
<dbReference type="SUPFAM" id="SSF53098">
    <property type="entry name" value="Ribonuclease H-like"/>
    <property type="match status" value="1"/>
</dbReference>
<dbReference type="CDD" id="cd01644">
    <property type="entry name" value="RT_pepA17"/>
    <property type="match status" value="1"/>
</dbReference>
<dbReference type="PROSITE" id="PS50994">
    <property type="entry name" value="INTEGRASE"/>
    <property type="match status" value="1"/>
</dbReference>
<feature type="domain" description="Integrase catalytic" evidence="2">
    <location>
        <begin position="1399"/>
        <end position="1594"/>
    </location>
</feature>
<dbReference type="RefSeq" id="XP_046601959.1">
    <property type="nucleotide sequence ID" value="XM_046746003.1"/>
</dbReference>
<dbReference type="Pfam" id="PF17921">
    <property type="entry name" value="Integrase_H2C2"/>
    <property type="match status" value="1"/>
</dbReference>
<sequence>MAARVKFINQKRATLKANITKLKRLTEDADFEPANIKMRADRVKEQFRTYEELHDELALLTDGDGDNVDDFDELQDRFYAIITKIETDLSSTAPQHPGVANVTSLPIDGTRRLKLPVADLPRFDGNIEKWLSFKNTFLTMIDSREDITKLQKFLYLKNCLEGDALNKILIYNVSEENYGTAWKLLLDSYDKTRILIVKHLDAILELPAVKKATHKDLARLVDDMRQHVNMLASLDVIPDEHLLVRIIERALPNNIRVKWEETLNLDTSPTLEQIYKFVSETAFRLYTLEQDVSRSKTETNYKRPLPNYKDQSGIKTRRGENGARTLAIGTSAKCVVCKRESHPAYQCREFQKMTVQQRWNFVKSSSLCKNCLRSHRGKCTSTHCKNCSRFHHTLLHNESPAASTHATQETIPSDTPKSTTKVNLTCSKMITYSFTSRALQSQLMLSAQIRVKDSRGQYLKRRALLDTCATAHFITEDLVRELKLPIRACTIAVGMIDDANTISKGAVECTFYSIHDNFNKTLTFLVIPKIADNVPNEIFPRESIDLPRNVKLADPQFHLPGRIDILIGSGTTLSLLSIGQCDLSRDGCDLVLQKTQLGWAVAGGKSNTTVGKRTSCQLTELKETIEKFWLLDDANAGQRKLSENTSCETHFIRNVTREPSGRYVVRLPFRSADRDLGDSRSMALRRFAGLQKRLNADPVLKAEYHRVMNEYIELGHMSLVVDESLPGYYLPHHVVIKATSATTKTRVVFDASAKTSMGVSLNDTLMVGPTIQLKLIEHLLRFRSYKFVITADIAKMYRQIWIAPSDRRYQRVFWLQQERIRVFELNTVTFGVSSAPFLAIRTVQKLASDESADYPKGAEVLTRDLYVDDLLSGANTFEEIVQIRDEVIEILKRGGFDIRQWASNHPQALNNLSKKKTADIDFLTDENPVHKTLGISWNARNDDFLYTVKRIEPSEKVTKRYILSEIAKIFDPLGLLGPVILTSKVIMQRCWKAKTTWDESVPSALDSAWRSFAEQLSLINNLKIDRYVSTNNPIDIQIHGFCDASQTGYGACIYVRSCEQDGEIRVRLFCSKGRVAPLKDQTIPRLELCGALTLARLYREVLEVTSFRVDKTIFWSDSTIVLQWLNKHPSVLKVFEAHRVAEIQEVSKDAEWRHIRTDQNPADALSRGQFPREFLNNDSWLRGPAWLTQPESVWPQVAVTPQKDLPGIKKSLCMFSQSQSEEIFKNFSSYTRLIRVFAYCLRFSPNNNVKGVLTIKEIEEAEYRVIRLIQQAHFQDEIDRLLSEERVKCAKLGSLNPRVDERGLIRVGGRINKADISLDQRNPILLPSRHHVTDLLIRHTHEKFFHTGIQSTLYSIRQRFWILDGRNQIRKVVRRCVRCIRFRAKPETYKMADLPKSRVDNAPPFYHTGVDYFGPILAKEKKHRNRSSIKVYGCVFICMSTKAIHIEIASDLSTDAFIAALRRFVSRRGIPGHIYSDNGTNFVGANSQLREFYAVRESEDFRSQLYEFTSTRKIEWHFNPPLSPHFGGIWEAAVKSCKHHLKRVMCDFLFTYEELTTLAIEIEGILNSRPLCPISTDPNDPIALTPAHFLVGRPLTMLPENDLSLVPDNRISSWQLITKTRQEFWRRWQLEYLSELQKRQKWINPTKNIALDTVVLLIDKNQPCMQWRLGRVVELHPGDDGVVRVVTVKTTRGLYKRNTRSICALPISA</sequence>
<dbReference type="InterPro" id="IPR008042">
    <property type="entry name" value="Retrotrans_Pao"/>
</dbReference>
<dbReference type="Gene3D" id="1.10.340.70">
    <property type="match status" value="1"/>
</dbReference>
<dbReference type="SUPFAM" id="SSF56672">
    <property type="entry name" value="DNA/RNA polymerases"/>
    <property type="match status" value="1"/>
</dbReference>
<dbReference type="InterPro" id="IPR041588">
    <property type="entry name" value="Integrase_H2C2"/>
</dbReference>
<gene>
    <name evidence="4" type="primary">LOC124295574</name>
</gene>
<dbReference type="InterPro" id="IPR001584">
    <property type="entry name" value="Integrase_cat-core"/>
</dbReference>